<accession>A0AAV1A6Y3</accession>
<sequence>MLSSLILIVTFSSFGHHHFHHSSSSSTYQPGLLTLSQIPNLKNINFVRNKFKWRDTKTGMKYCITCRVMVLGPKVQREEVDVATEEAINEEEKRDVGRSWCCIGSLLIEEIIGEMLS</sequence>
<organism evidence="1 2">
    <name type="scientific">Vicia faba</name>
    <name type="common">Broad bean</name>
    <name type="synonym">Faba vulgaris</name>
    <dbReference type="NCBI Taxonomy" id="3906"/>
    <lineage>
        <taxon>Eukaryota</taxon>
        <taxon>Viridiplantae</taxon>
        <taxon>Streptophyta</taxon>
        <taxon>Embryophyta</taxon>
        <taxon>Tracheophyta</taxon>
        <taxon>Spermatophyta</taxon>
        <taxon>Magnoliopsida</taxon>
        <taxon>eudicotyledons</taxon>
        <taxon>Gunneridae</taxon>
        <taxon>Pentapetalae</taxon>
        <taxon>rosids</taxon>
        <taxon>fabids</taxon>
        <taxon>Fabales</taxon>
        <taxon>Fabaceae</taxon>
        <taxon>Papilionoideae</taxon>
        <taxon>50 kb inversion clade</taxon>
        <taxon>NPAAA clade</taxon>
        <taxon>Hologalegina</taxon>
        <taxon>IRL clade</taxon>
        <taxon>Fabeae</taxon>
        <taxon>Vicia</taxon>
    </lineage>
</organism>
<dbReference type="Proteomes" id="UP001157006">
    <property type="component" value="Chromosome 3"/>
</dbReference>
<name>A0AAV1A6Y3_VICFA</name>
<protein>
    <recommendedName>
        <fullName evidence="3">Transmembrane protein</fullName>
    </recommendedName>
</protein>
<dbReference type="EMBL" id="OX451738">
    <property type="protein sequence ID" value="CAI8605468.1"/>
    <property type="molecule type" value="Genomic_DNA"/>
</dbReference>
<evidence type="ECO:0000313" key="1">
    <source>
        <dbReference type="EMBL" id="CAI8605468.1"/>
    </source>
</evidence>
<reference evidence="1 2" key="1">
    <citation type="submission" date="2023-01" db="EMBL/GenBank/DDBJ databases">
        <authorList>
            <person name="Kreplak J."/>
        </authorList>
    </citation>
    <scope>NUCLEOTIDE SEQUENCE [LARGE SCALE GENOMIC DNA]</scope>
</reference>
<evidence type="ECO:0008006" key="3">
    <source>
        <dbReference type="Google" id="ProtNLM"/>
    </source>
</evidence>
<evidence type="ECO:0000313" key="2">
    <source>
        <dbReference type="Proteomes" id="UP001157006"/>
    </source>
</evidence>
<proteinExistence type="predicted"/>
<dbReference type="AlphaFoldDB" id="A0AAV1A6Y3"/>
<keyword evidence="2" id="KW-1185">Reference proteome</keyword>
<gene>
    <name evidence="1" type="ORF">VFH_III184800</name>
</gene>